<dbReference type="RefSeq" id="WP_053607545.1">
    <property type="nucleotide sequence ID" value="NZ_CP020570.1"/>
</dbReference>
<feature type="compositionally biased region" description="Low complexity" evidence="1">
    <location>
        <begin position="1"/>
        <end position="14"/>
    </location>
</feature>
<dbReference type="InterPro" id="IPR053789">
    <property type="entry name" value="TraA-like"/>
</dbReference>
<accession>A0A1V0UEZ2</accession>
<dbReference type="OrthoDB" id="3691370at2"/>
<dbReference type="AlphaFoldDB" id="A0A1V0UEZ2"/>
<dbReference type="Proteomes" id="UP000192445">
    <property type="component" value="Chromosome"/>
</dbReference>
<reference evidence="2 3" key="1">
    <citation type="submission" date="2017-03" db="EMBL/GenBank/DDBJ databases">
        <title>Complete Genome Sequence of a natural compounds producer, Streptomyces violaceus S21.</title>
        <authorList>
            <person name="Zhong C."/>
            <person name="Zhao Z."/>
            <person name="Fu J."/>
            <person name="Zong G."/>
            <person name="Qin R."/>
            <person name="Cao G."/>
        </authorList>
    </citation>
    <scope>NUCLEOTIDE SEQUENCE [LARGE SCALE GENOMIC DNA]</scope>
    <source>
        <strain evidence="2 3">S21</strain>
    </source>
</reference>
<evidence type="ECO:0000313" key="2">
    <source>
        <dbReference type="EMBL" id="ARF63650.1"/>
    </source>
</evidence>
<dbReference type="NCBIfam" id="NF041213">
    <property type="entry name" value="plasmid_TraA"/>
    <property type="match status" value="1"/>
</dbReference>
<feature type="region of interest" description="Disordered" evidence="1">
    <location>
        <begin position="1"/>
        <end position="31"/>
    </location>
</feature>
<evidence type="ECO:0000256" key="1">
    <source>
        <dbReference type="SAM" id="MobiDB-lite"/>
    </source>
</evidence>
<organism evidence="2 3">
    <name type="scientific">Streptomyces violaceoruber</name>
    <dbReference type="NCBI Taxonomy" id="1935"/>
    <lineage>
        <taxon>Bacteria</taxon>
        <taxon>Bacillati</taxon>
        <taxon>Actinomycetota</taxon>
        <taxon>Actinomycetes</taxon>
        <taxon>Kitasatosporales</taxon>
        <taxon>Streptomycetaceae</taxon>
        <taxon>Streptomyces</taxon>
        <taxon>Streptomyces violaceoruber group</taxon>
    </lineage>
</organism>
<gene>
    <name evidence="2" type="ORF">B1H20_21425</name>
</gene>
<dbReference type="KEGG" id="svu:B1H20_21425"/>
<protein>
    <submittedName>
        <fullName evidence="2">Sporulation protein SsgA</fullName>
    </submittedName>
</protein>
<sequence>MASNSSSSRQAQRPSTPPPRQGGSDKGEKFAGSVGAAAGGFVGAMGGSFVPPINLTINNSSKVSKNAAPPNTGAQGLLPAPEFSSPAQIRDYCNTLRAAAVMLSFEVAMGAEILKAVLGTVPDPEGRMGASKRRAFKVSRKMQRAADELRNAAKLAAACYAQFQQEFEGELNAHRHRARPAPQPRMNWGQQ</sequence>
<evidence type="ECO:0000313" key="3">
    <source>
        <dbReference type="Proteomes" id="UP000192445"/>
    </source>
</evidence>
<dbReference type="STRING" id="1935.B1H20_21425"/>
<name>A0A1V0UEZ2_STRVN</name>
<dbReference type="EMBL" id="CP020570">
    <property type="protein sequence ID" value="ARF63650.1"/>
    <property type="molecule type" value="Genomic_DNA"/>
</dbReference>
<proteinExistence type="predicted"/>